<sequence>MKGFGPWEDAIDYTKVAVQRAIDRRTDTMSRITLSTVKAVKESHRGVGHTGDRTEKNDSDYVAERERIKVCRPRGGGQEDWIRFVPADAAPLEISSTRIRKFLEEDSSIKTLDELRETVLHPELLEKMMLEYSR</sequence>
<evidence type="ECO:0000313" key="2">
    <source>
        <dbReference type="EMBL" id="OHF01726.1"/>
    </source>
</evidence>
<protein>
    <submittedName>
        <fullName evidence="2">Uncharacterized protein</fullName>
    </submittedName>
</protein>
<dbReference type="RefSeq" id="XP_022478868.1">
    <property type="nucleotide sequence ID" value="XM_022614567.1"/>
</dbReference>
<dbReference type="EMBL" id="MJBS01000017">
    <property type="protein sequence ID" value="OHF01726.1"/>
    <property type="molecule type" value="Genomic_DNA"/>
</dbReference>
<comment type="caution">
    <text evidence="2">The sequence shown here is derived from an EMBL/GenBank/DDBJ whole genome shotgun (WGS) entry which is preliminary data.</text>
</comment>
<organism evidence="2 3">
    <name type="scientific">Colletotrichum orchidophilum</name>
    <dbReference type="NCBI Taxonomy" id="1209926"/>
    <lineage>
        <taxon>Eukaryota</taxon>
        <taxon>Fungi</taxon>
        <taxon>Dikarya</taxon>
        <taxon>Ascomycota</taxon>
        <taxon>Pezizomycotina</taxon>
        <taxon>Sordariomycetes</taxon>
        <taxon>Hypocreomycetidae</taxon>
        <taxon>Glomerellales</taxon>
        <taxon>Glomerellaceae</taxon>
        <taxon>Colletotrichum</taxon>
    </lineage>
</organism>
<name>A0A1G4BK88_9PEZI</name>
<evidence type="ECO:0000313" key="3">
    <source>
        <dbReference type="Proteomes" id="UP000176998"/>
    </source>
</evidence>
<keyword evidence="3" id="KW-1185">Reference proteome</keyword>
<proteinExistence type="predicted"/>
<evidence type="ECO:0000256" key="1">
    <source>
        <dbReference type="SAM" id="MobiDB-lite"/>
    </source>
</evidence>
<dbReference type="OrthoDB" id="3558741at2759"/>
<reference evidence="2 3" key="1">
    <citation type="submission" date="2016-09" db="EMBL/GenBank/DDBJ databases">
        <authorList>
            <person name="Capua I."/>
            <person name="De Benedictis P."/>
            <person name="Joannis T."/>
            <person name="Lombin L.H."/>
            <person name="Cattoli G."/>
        </authorList>
    </citation>
    <scope>NUCLEOTIDE SEQUENCE [LARGE SCALE GENOMIC DNA]</scope>
    <source>
        <strain evidence="2 3">IMI 309357</strain>
    </source>
</reference>
<feature type="region of interest" description="Disordered" evidence="1">
    <location>
        <begin position="40"/>
        <end position="60"/>
    </location>
</feature>
<dbReference type="AlphaFoldDB" id="A0A1G4BK88"/>
<dbReference type="Proteomes" id="UP000176998">
    <property type="component" value="Unassembled WGS sequence"/>
</dbReference>
<gene>
    <name evidence="2" type="ORF">CORC01_02917</name>
</gene>
<accession>A0A1G4BK88</accession>
<dbReference type="GeneID" id="34556077"/>